<dbReference type="Gene3D" id="3.80.10.10">
    <property type="entry name" value="Ribonuclease Inhibitor"/>
    <property type="match status" value="2"/>
</dbReference>
<gene>
    <name evidence="4" type="ORF">FDK13_14030</name>
</gene>
<sequence>MKILISLVLTICTQFVTAQTHIWTTEDAQNAKFHVDLLPITYEERSSDDAVDFVQKSLDTVISKDVNPGISVITQILVNQNGGVDYIIFDAEAKGYHIDSLNQVLKKSFLQNVSEWKSAEKLQKPFRSIMLMKFGKQIVKRQVRQTDSSVVNIENAIAFKDTLKIKRIFFNQLELKSVPDVIYRFPNTEELYLNGNELKKIKIDFKRLPKLKRLHLDRNYLTNDNLVLTKNKSLELLNLKENKFTNIPAAARACKNLSSLGLGGNKLTNLSNRSFRKLKRVQDLNFYKSELAILPKGIKKMKSLEVLDLYYNQLEILPATITRLKNLTQLAVSNNQLKELPKDMDKLANVHTLYAHHNKLSKLPESFAKMKKLNILDLGYNWFYNFPVEITALDSLHELDISGNNLPEFPSALVQFKKLDKVYLRGNPFAGGDVEKKYAGPLRTLKGNNVEVFY</sequence>
<keyword evidence="3" id="KW-0732">Signal</keyword>
<dbReference type="GO" id="GO:0005737">
    <property type="term" value="C:cytoplasm"/>
    <property type="evidence" value="ECO:0007669"/>
    <property type="project" value="TreeGrafter"/>
</dbReference>
<keyword evidence="2" id="KW-0677">Repeat</keyword>
<dbReference type="SUPFAM" id="SSF52058">
    <property type="entry name" value="L domain-like"/>
    <property type="match status" value="1"/>
</dbReference>
<comment type="caution">
    <text evidence="4">The sequence shown here is derived from an EMBL/GenBank/DDBJ whole genome shotgun (WGS) entry which is preliminary data.</text>
</comment>
<evidence type="ECO:0000313" key="4">
    <source>
        <dbReference type="EMBL" id="TKT91487.1"/>
    </source>
</evidence>
<dbReference type="InterPro" id="IPR001611">
    <property type="entry name" value="Leu-rich_rpt"/>
</dbReference>
<feature type="chain" id="PRO_5020848485" evidence="3">
    <location>
        <begin position="19"/>
        <end position="454"/>
    </location>
</feature>
<dbReference type="Proteomes" id="UP000304900">
    <property type="component" value="Unassembled WGS sequence"/>
</dbReference>
<dbReference type="PANTHER" id="PTHR48051:SF1">
    <property type="entry name" value="RAS SUPPRESSOR PROTEIN 1"/>
    <property type="match status" value="1"/>
</dbReference>
<dbReference type="EMBL" id="SZVO01000006">
    <property type="protein sequence ID" value="TKT91487.1"/>
    <property type="molecule type" value="Genomic_DNA"/>
</dbReference>
<dbReference type="Pfam" id="PF13855">
    <property type="entry name" value="LRR_8"/>
    <property type="match status" value="2"/>
</dbReference>
<proteinExistence type="predicted"/>
<dbReference type="SMART" id="SM00369">
    <property type="entry name" value="LRR_TYP"/>
    <property type="match status" value="6"/>
</dbReference>
<protein>
    <submittedName>
        <fullName evidence="4">Leucine-rich repeat domain-containing protein</fullName>
    </submittedName>
</protein>
<evidence type="ECO:0000313" key="5">
    <source>
        <dbReference type="Proteomes" id="UP000304900"/>
    </source>
</evidence>
<feature type="signal peptide" evidence="3">
    <location>
        <begin position="1"/>
        <end position="18"/>
    </location>
</feature>
<dbReference type="InterPro" id="IPR032675">
    <property type="entry name" value="LRR_dom_sf"/>
</dbReference>
<dbReference type="PROSITE" id="PS51450">
    <property type="entry name" value="LRR"/>
    <property type="match status" value="1"/>
</dbReference>
<dbReference type="PANTHER" id="PTHR48051">
    <property type="match status" value="1"/>
</dbReference>
<dbReference type="AlphaFoldDB" id="A0A4U6D5K4"/>
<keyword evidence="1" id="KW-0433">Leucine-rich repeat</keyword>
<keyword evidence="5" id="KW-1185">Reference proteome</keyword>
<evidence type="ECO:0000256" key="2">
    <source>
        <dbReference type="ARBA" id="ARBA00022737"/>
    </source>
</evidence>
<accession>A0A4U6D5K4</accession>
<dbReference type="InterPro" id="IPR003591">
    <property type="entry name" value="Leu-rich_rpt_typical-subtyp"/>
</dbReference>
<name>A0A4U6D5K4_9BACT</name>
<reference evidence="4 5" key="1">
    <citation type="submission" date="2019-05" db="EMBL/GenBank/DDBJ databases">
        <title>Dyadobacter AR-3-8 sp. nov., isolated from arctic soil.</title>
        <authorList>
            <person name="Chaudhary D.K."/>
        </authorList>
    </citation>
    <scope>NUCLEOTIDE SEQUENCE [LARGE SCALE GENOMIC DNA]</scope>
    <source>
        <strain evidence="4 5">AR-3-8</strain>
    </source>
</reference>
<dbReference type="Pfam" id="PF00560">
    <property type="entry name" value="LRR_1"/>
    <property type="match status" value="1"/>
</dbReference>
<organism evidence="4 5">
    <name type="scientific">Dyadobacter frigoris</name>
    <dbReference type="NCBI Taxonomy" id="2576211"/>
    <lineage>
        <taxon>Bacteria</taxon>
        <taxon>Pseudomonadati</taxon>
        <taxon>Bacteroidota</taxon>
        <taxon>Cytophagia</taxon>
        <taxon>Cytophagales</taxon>
        <taxon>Spirosomataceae</taxon>
        <taxon>Dyadobacter</taxon>
    </lineage>
</organism>
<dbReference type="OrthoDB" id="922532at2"/>
<evidence type="ECO:0000256" key="3">
    <source>
        <dbReference type="SAM" id="SignalP"/>
    </source>
</evidence>
<evidence type="ECO:0000256" key="1">
    <source>
        <dbReference type="ARBA" id="ARBA00022614"/>
    </source>
</evidence>
<dbReference type="InterPro" id="IPR050216">
    <property type="entry name" value="LRR_domain-containing"/>
</dbReference>
<dbReference type="RefSeq" id="WP_137340635.1">
    <property type="nucleotide sequence ID" value="NZ_BSQH01000003.1"/>
</dbReference>
<dbReference type="SMART" id="SM00364">
    <property type="entry name" value="LRR_BAC"/>
    <property type="match status" value="7"/>
</dbReference>